<feature type="compositionally biased region" description="Basic residues" evidence="2">
    <location>
        <begin position="704"/>
        <end position="715"/>
    </location>
</feature>
<reference evidence="3" key="1">
    <citation type="submission" date="2020-08" db="EMBL/GenBank/DDBJ databases">
        <title>Genome sequencing and assembly of the red palm weevil Rhynchophorus ferrugineus.</title>
        <authorList>
            <person name="Dias G.B."/>
            <person name="Bergman C.M."/>
            <person name="Manee M."/>
        </authorList>
    </citation>
    <scope>NUCLEOTIDE SEQUENCE</scope>
    <source>
        <strain evidence="3">AA-2017</strain>
        <tissue evidence="3">Whole larva</tissue>
    </source>
</reference>
<feature type="region of interest" description="Disordered" evidence="2">
    <location>
        <begin position="335"/>
        <end position="355"/>
    </location>
</feature>
<proteinExistence type="inferred from homology"/>
<keyword evidence="4" id="KW-1185">Reference proteome</keyword>
<dbReference type="AlphaFoldDB" id="A0A834I1R6"/>
<sequence>MGVRGLTSFINNRSHLYLKQYQLHDCNVILDGNSIASCLYKWHCKSNDCFSGDYDKFGNAIYNFFELLSQCNITPYVIFDGGYEKRKLATVISRMKNKIRTAHTLNPTLEGIQSVFPLFLREVFVDIVLELGIKLARCDFEGDMEIANIAKLLECPVISYDSDFYIFGCLYIPFSTVELVVKTRKNIFAKISYLDCKIYRIESFVESFGGLNRDNLPLLAVLLGNDYVSGTLFKPFFRNLKIQKCVANQSNQQKRIKSVIVWLQNETVESAIKTVLSRFKSFRRQYILNKIQNAMKGYYEVNSELLEYLEICINIDKPHLNIDFEALKEVELEELSGEDSSDNEENDNRDSDQSDIDNVEFEANDHSEIDNVCDLEISDKCKMNQNSQLSDVFHRNFRKCLYPSCFMDMLKQHKYYCIPQVESTESNFAHEISLDILSSIHKMLCPSFTKCLTVVCRQKKENIIYIKIPPIENQMYSIEEIQYMSTKKRKNILIECLQIDKKIRNSLETLPSEWHLFVISLYYANKKVLLDRALIISQIICFYVLNYVDKIVGFSRSSAGFSKKYSAWLNHKETVTEDDLLKDNMCFMNKLIEYFQMDAKLKCNFKLFDRLLVHSLSQIQSVYLHVKYLNLLLNSPFPNLKIHRIFDGTFMYNMISNLRKRTDMINYLNILLDDSPSILDELQKNIQVIETLLDVPVNQTIKKKKKKKTSKKRKISSSDPIEQNESLESDDGFCDPNNPYSVLINI</sequence>
<comment type="similarity">
    <text evidence="1">Belongs to the asteroid family.</text>
</comment>
<dbReference type="PANTHER" id="PTHR15665:SF1">
    <property type="entry name" value="PROTEIN ASTEROID HOMOLOG 1"/>
    <property type="match status" value="1"/>
</dbReference>
<dbReference type="Proteomes" id="UP000625711">
    <property type="component" value="Unassembled WGS sequence"/>
</dbReference>
<dbReference type="Gene3D" id="3.40.50.1010">
    <property type="entry name" value="5'-nuclease"/>
    <property type="match status" value="1"/>
</dbReference>
<dbReference type="InterPro" id="IPR029060">
    <property type="entry name" value="PIN-like_dom_sf"/>
</dbReference>
<comment type="caution">
    <text evidence="3">The sequence shown here is derived from an EMBL/GenBank/DDBJ whole genome shotgun (WGS) entry which is preliminary data.</text>
</comment>
<protein>
    <recommendedName>
        <fullName evidence="5">Protein asteroid</fullName>
    </recommendedName>
</protein>
<evidence type="ECO:0000256" key="2">
    <source>
        <dbReference type="SAM" id="MobiDB-lite"/>
    </source>
</evidence>
<gene>
    <name evidence="3" type="ORF">GWI33_017560</name>
</gene>
<dbReference type="SUPFAM" id="SSF88723">
    <property type="entry name" value="PIN domain-like"/>
    <property type="match status" value="1"/>
</dbReference>
<evidence type="ECO:0000313" key="4">
    <source>
        <dbReference type="Proteomes" id="UP000625711"/>
    </source>
</evidence>
<name>A0A834I1R6_RHYFE</name>
<evidence type="ECO:0008006" key="5">
    <source>
        <dbReference type="Google" id="ProtNLM"/>
    </source>
</evidence>
<feature type="region of interest" description="Disordered" evidence="2">
    <location>
        <begin position="704"/>
        <end position="738"/>
    </location>
</feature>
<evidence type="ECO:0000313" key="3">
    <source>
        <dbReference type="EMBL" id="KAF7269410.1"/>
    </source>
</evidence>
<evidence type="ECO:0000256" key="1">
    <source>
        <dbReference type="ARBA" id="ARBA00007398"/>
    </source>
</evidence>
<dbReference type="EMBL" id="JAACXV010014227">
    <property type="protein sequence ID" value="KAF7269410.1"/>
    <property type="molecule type" value="Genomic_DNA"/>
</dbReference>
<dbReference type="PANTHER" id="PTHR15665">
    <property type="entry name" value="ASTEROID PROTEIN"/>
    <property type="match status" value="1"/>
</dbReference>
<accession>A0A834I1R6</accession>
<dbReference type="InterPro" id="IPR026832">
    <property type="entry name" value="Asteroid"/>
</dbReference>
<dbReference type="OrthoDB" id="25987at2759"/>
<feature type="compositionally biased region" description="Acidic residues" evidence="2">
    <location>
        <begin position="335"/>
        <end position="345"/>
    </location>
</feature>
<organism evidence="3 4">
    <name type="scientific">Rhynchophorus ferrugineus</name>
    <name type="common">Red palm weevil</name>
    <name type="synonym">Curculio ferrugineus</name>
    <dbReference type="NCBI Taxonomy" id="354439"/>
    <lineage>
        <taxon>Eukaryota</taxon>
        <taxon>Metazoa</taxon>
        <taxon>Ecdysozoa</taxon>
        <taxon>Arthropoda</taxon>
        <taxon>Hexapoda</taxon>
        <taxon>Insecta</taxon>
        <taxon>Pterygota</taxon>
        <taxon>Neoptera</taxon>
        <taxon>Endopterygota</taxon>
        <taxon>Coleoptera</taxon>
        <taxon>Polyphaga</taxon>
        <taxon>Cucujiformia</taxon>
        <taxon>Curculionidae</taxon>
        <taxon>Dryophthorinae</taxon>
        <taxon>Rhynchophorus</taxon>
    </lineage>
</organism>